<sequence>MASAAYRHLLRATRVAFNGSCLPPSSLLPLTQQRQPEDQPVSNPLTEDIAILASARKQVRSTILTNRSLSLESPEYTAAIAHAESVAKFLTQNLVQGQKTDGVETYKLRIHEHTERGDNDTIKMPDGKKVTIDGKTCKD</sequence>
<evidence type="ECO:0000313" key="9">
    <source>
        <dbReference type="EMBL" id="ESZ96345.1"/>
    </source>
</evidence>
<dbReference type="InterPro" id="IPR050435">
    <property type="entry name" value="MZM1/LYRM7"/>
</dbReference>
<keyword evidence="10" id="KW-1185">Reference proteome</keyword>
<evidence type="ECO:0000313" key="10">
    <source>
        <dbReference type="Proteomes" id="UP000019487"/>
    </source>
</evidence>
<dbReference type="GO" id="GO:0034551">
    <property type="term" value="P:mitochondrial respiratory chain complex III assembly"/>
    <property type="evidence" value="ECO:0007669"/>
    <property type="project" value="InterPro"/>
</dbReference>
<evidence type="ECO:0000256" key="1">
    <source>
        <dbReference type="ARBA" id="ARBA00004305"/>
    </source>
</evidence>
<dbReference type="PANTHER" id="PTHR46749:SF1">
    <property type="entry name" value="COMPLEX III ASSEMBLY FACTOR LYRM7"/>
    <property type="match status" value="1"/>
</dbReference>
<evidence type="ECO:0000256" key="7">
    <source>
        <dbReference type="ARBA" id="ARBA00023186"/>
    </source>
</evidence>
<evidence type="ECO:0000256" key="4">
    <source>
        <dbReference type="ARBA" id="ARBA00015108"/>
    </source>
</evidence>
<dbReference type="Proteomes" id="UP000019487">
    <property type="component" value="Unassembled WGS sequence"/>
</dbReference>
<dbReference type="CDD" id="cd20267">
    <property type="entry name" value="Complex1_LYR_LYRM7"/>
    <property type="match status" value="1"/>
</dbReference>
<comment type="subunit">
    <text evidence="3">Interacts with RIP1.</text>
</comment>
<keyword evidence="6" id="KW-0496">Mitochondrion</keyword>
<dbReference type="PANTHER" id="PTHR46749">
    <property type="entry name" value="COMPLEX III ASSEMBLY FACTOR LYRM7"/>
    <property type="match status" value="1"/>
</dbReference>
<evidence type="ECO:0000256" key="3">
    <source>
        <dbReference type="ARBA" id="ARBA00011589"/>
    </source>
</evidence>
<comment type="caution">
    <text evidence="9">The sequence shown here is derived from an EMBL/GenBank/DDBJ whole genome shotgun (WGS) entry which is preliminary data.</text>
</comment>
<dbReference type="GO" id="GO:0005759">
    <property type="term" value="C:mitochondrial matrix"/>
    <property type="evidence" value="ECO:0007669"/>
    <property type="project" value="UniProtKB-SubCell"/>
</dbReference>
<evidence type="ECO:0000256" key="8">
    <source>
        <dbReference type="ARBA" id="ARBA00025268"/>
    </source>
</evidence>
<keyword evidence="7" id="KW-0143">Chaperone</keyword>
<dbReference type="GO" id="GO:0044183">
    <property type="term" value="F:protein folding chaperone"/>
    <property type="evidence" value="ECO:0007669"/>
    <property type="project" value="TreeGrafter"/>
</dbReference>
<accession>W9CPF0</accession>
<organism evidence="9 10">
    <name type="scientific">Sclerotinia borealis (strain F-4128)</name>
    <dbReference type="NCBI Taxonomy" id="1432307"/>
    <lineage>
        <taxon>Eukaryota</taxon>
        <taxon>Fungi</taxon>
        <taxon>Dikarya</taxon>
        <taxon>Ascomycota</taxon>
        <taxon>Pezizomycotina</taxon>
        <taxon>Leotiomycetes</taxon>
        <taxon>Helotiales</taxon>
        <taxon>Sclerotiniaceae</taxon>
        <taxon>Sclerotinia</taxon>
    </lineage>
</organism>
<protein>
    <recommendedName>
        <fullName evidence="4">Mitochondrial zinc maintenance protein 1, mitochondrial</fullName>
    </recommendedName>
</protein>
<dbReference type="HOGENOM" id="CLU_147114_2_2_1"/>
<evidence type="ECO:0000256" key="5">
    <source>
        <dbReference type="ARBA" id="ARBA00022946"/>
    </source>
</evidence>
<dbReference type="InterPro" id="IPR045298">
    <property type="entry name" value="Complex1_LYR_LYRM7"/>
</dbReference>
<dbReference type="AlphaFoldDB" id="W9CPF0"/>
<gene>
    <name evidence="9" type="ORF">SBOR_3277</name>
</gene>
<dbReference type="EMBL" id="AYSA01000141">
    <property type="protein sequence ID" value="ESZ96345.1"/>
    <property type="molecule type" value="Genomic_DNA"/>
</dbReference>
<reference evidence="9 10" key="1">
    <citation type="journal article" date="2014" name="Genome Announc.">
        <title>Draft genome sequence of Sclerotinia borealis, a psychrophilic plant pathogenic fungus.</title>
        <authorList>
            <person name="Mardanov A.V."/>
            <person name="Beletsky A.V."/>
            <person name="Kadnikov V.V."/>
            <person name="Ignatov A.N."/>
            <person name="Ravin N.V."/>
        </authorList>
    </citation>
    <scope>NUCLEOTIDE SEQUENCE [LARGE SCALE GENOMIC DNA]</scope>
    <source>
        <strain evidence="10">F-4157</strain>
    </source>
</reference>
<comment type="function">
    <text evidence="8">Assembly factor required for Rieske Fe-S protein RIP1 incorporation into the cytochrome b-c1 (CIII) complex. Functions as a chaperone, binding to this subunit within the mitochondrial matrix and stabilizing it prior to its translocation and insertion into the late CIII dimeric intermediate within the mitochondrial inner membrane. Modulates the mitochondrial matrix zinc pool.</text>
</comment>
<proteinExistence type="inferred from homology"/>
<keyword evidence="5" id="KW-0809">Transit peptide</keyword>
<dbReference type="STRING" id="1432307.W9CPF0"/>
<comment type="subcellular location">
    <subcellularLocation>
        <location evidence="1">Mitochondrion matrix</location>
    </subcellularLocation>
</comment>
<comment type="similarity">
    <text evidence="2">Belongs to the complex I LYR family. MZM1 subfamily.</text>
</comment>
<name>W9CPF0_SCLBF</name>
<evidence type="ECO:0000256" key="6">
    <source>
        <dbReference type="ARBA" id="ARBA00023128"/>
    </source>
</evidence>
<dbReference type="OrthoDB" id="529194at2759"/>
<evidence type="ECO:0000256" key="2">
    <source>
        <dbReference type="ARBA" id="ARBA00009949"/>
    </source>
</evidence>